<comment type="similarity">
    <text evidence="1">Belongs to the oxygen-dependent FAD-linked oxidoreductase family.</text>
</comment>
<protein>
    <recommendedName>
        <fullName evidence="3">FAD-binding PCMH-type domain-containing protein</fullName>
    </recommendedName>
</protein>
<dbReference type="GO" id="GO:0016491">
    <property type="term" value="F:oxidoreductase activity"/>
    <property type="evidence" value="ECO:0007669"/>
    <property type="project" value="UniProtKB-KW"/>
</dbReference>
<dbReference type="Pfam" id="PF08031">
    <property type="entry name" value="BBE"/>
    <property type="match status" value="1"/>
</dbReference>
<reference evidence="4 5" key="1">
    <citation type="submission" date="2019-03" db="EMBL/GenBank/DDBJ databases">
        <title>The genome sequence of a newly discovered highly antifungal drug resistant Aspergillus species, Aspergillus tanneri NIH 1004.</title>
        <authorList>
            <person name="Mounaud S."/>
            <person name="Singh I."/>
            <person name="Joardar V."/>
            <person name="Pakala S."/>
            <person name="Pakala S."/>
            <person name="Venepally P."/>
            <person name="Hoover J."/>
            <person name="Nierman W."/>
            <person name="Chung J."/>
            <person name="Losada L."/>
        </authorList>
    </citation>
    <scope>NUCLEOTIDE SEQUENCE [LARGE SCALE GENOMIC DNA]</scope>
    <source>
        <strain evidence="4 5">NIH1004</strain>
    </source>
</reference>
<dbReference type="InterPro" id="IPR016169">
    <property type="entry name" value="FAD-bd_PCMH_sub2"/>
</dbReference>
<name>A0A4S3J985_9EURO</name>
<dbReference type="AlphaFoldDB" id="A0A4S3J985"/>
<dbReference type="Pfam" id="PF01565">
    <property type="entry name" value="FAD_binding_4"/>
    <property type="match status" value="1"/>
</dbReference>
<accession>A0A4S3J985</accession>
<dbReference type="EMBL" id="SOSA01000414">
    <property type="protein sequence ID" value="THC91445.1"/>
    <property type="molecule type" value="Genomic_DNA"/>
</dbReference>
<dbReference type="GO" id="GO:0071949">
    <property type="term" value="F:FAD binding"/>
    <property type="evidence" value="ECO:0007669"/>
    <property type="project" value="InterPro"/>
</dbReference>
<dbReference type="InterPro" id="IPR012951">
    <property type="entry name" value="BBE"/>
</dbReference>
<evidence type="ECO:0000256" key="1">
    <source>
        <dbReference type="ARBA" id="ARBA00005466"/>
    </source>
</evidence>
<dbReference type="VEuPathDB" id="FungiDB:EYZ11_009091"/>
<comment type="caution">
    <text evidence="4">The sequence shown here is derived from an EMBL/GenBank/DDBJ whole genome shotgun (WGS) entry which is preliminary data.</text>
</comment>
<dbReference type="PROSITE" id="PS51387">
    <property type="entry name" value="FAD_PCMH"/>
    <property type="match status" value="1"/>
</dbReference>
<dbReference type="Proteomes" id="UP000308092">
    <property type="component" value="Unassembled WGS sequence"/>
</dbReference>
<dbReference type="InterPro" id="IPR050432">
    <property type="entry name" value="FAD-linked_Oxidoreductases_BP"/>
</dbReference>
<evidence type="ECO:0000259" key="3">
    <source>
        <dbReference type="PROSITE" id="PS51387"/>
    </source>
</evidence>
<dbReference type="PANTHER" id="PTHR13878">
    <property type="entry name" value="GULONOLACTONE OXIDASE"/>
    <property type="match status" value="1"/>
</dbReference>
<dbReference type="PANTHER" id="PTHR13878:SF155">
    <property type="entry name" value="ALCOHOL OXIDASE, PUTATIVE (AFU_ORTHOLOGUE AFUA_4G00430)-RELATED"/>
    <property type="match status" value="1"/>
</dbReference>
<organism evidence="4 5">
    <name type="scientific">Aspergillus tanneri</name>
    <dbReference type="NCBI Taxonomy" id="1220188"/>
    <lineage>
        <taxon>Eukaryota</taxon>
        <taxon>Fungi</taxon>
        <taxon>Dikarya</taxon>
        <taxon>Ascomycota</taxon>
        <taxon>Pezizomycotina</taxon>
        <taxon>Eurotiomycetes</taxon>
        <taxon>Eurotiomycetidae</taxon>
        <taxon>Eurotiales</taxon>
        <taxon>Aspergillaceae</taxon>
        <taxon>Aspergillus</taxon>
        <taxon>Aspergillus subgen. Circumdati</taxon>
    </lineage>
</organism>
<dbReference type="Gene3D" id="3.40.462.20">
    <property type="match status" value="1"/>
</dbReference>
<dbReference type="InterPro" id="IPR006094">
    <property type="entry name" value="Oxid_FAD_bind_N"/>
</dbReference>
<proteinExistence type="inferred from homology"/>
<evidence type="ECO:0000256" key="2">
    <source>
        <dbReference type="ARBA" id="ARBA00023002"/>
    </source>
</evidence>
<evidence type="ECO:0000313" key="4">
    <source>
        <dbReference type="EMBL" id="THC91445.1"/>
    </source>
</evidence>
<feature type="domain" description="FAD-binding PCMH-type" evidence="3">
    <location>
        <begin position="1"/>
        <end position="178"/>
    </location>
</feature>
<keyword evidence="5" id="KW-1185">Reference proteome</keyword>
<gene>
    <name evidence="4" type="ORF">EYZ11_009091</name>
</gene>
<sequence>MRSGSDRPVLGLDGDPEQIQTAVRFARDRRLRPVTKNTGHDLTGRPSAPGSFQIATHRLKYINYAKDFNPVGSKDEPGVGPAVTLGGGILGGELYEAAAAGGYTAIAGLCSTVGVAGGFIQGGGLSMLSPALGLASDNAGKIVTANEYQNTDLFWALRGGGGGTFGVVVDVTVRVYPATTAVHVTMDSNITAVDEDFWTVVSELYAAIPKFSANRNFVKVDFISTVGSIFDSGDIPYTSSSEFIEQISTKLAANPGFIYGGGIGTLHGSVLISESYAFFAEGPAQMATAFSKLQLRPGDGIQVASMVTGKVRENGATVQSAIHPSFREALLFVDLVLGLSSTSSAEEQAAVQNKLTHFQMPQLYALEDHRMASYYNIGNPGEPDFRQAFWGKDNYERLYAIKHAWDPEGLFVVKLGVGSVDWDEDGMCRVA</sequence>
<dbReference type="Gene3D" id="3.30.465.10">
    <property type="match status" value="2"/>
</dbReference>
<dbReference type="InterPro" id="IPR036318">
    <property type="entry name" value="FAD-bd_PCMH-like_sf"/>
</dbReference>
<evidence type="ECO:0000313" key="5">
    <source>
        <dbReference type="Proteomes" id="UP000308092"/>
    </source>
</evidence>
<dbReference type="InterPro" id="IPR016166">
    <property type="entry name" value="FAD-bd_PCMH"/>
</dbReference>
<dbReference type="STRING" id="1220188.A0A4S3J985"/>
<keyword evidence="2" id="KW-0560">Oxidoreductase</keyword>
<dbReference type="SUPFAM" id="SSF56176">
    <property type="entry name" value="FAD-binding/transporter-associated domain-like"/>
    <property type="match status" value="1"/>
</dbReference>